<keyword evidence="1" id="KW-0732">Signal</keyword>
<dbReference type="EMBL" id="ARZX01000016">
    <property type="protein sequence ID" value="EWH12879.1"/>
    <property type="molecule type" value="Genomic_DNA"/>
</dbReference>
<reference evidence="2 3" key="1">
    <citation type="journal article" date="2014" name="Genome Announc.">
        <title>Draft Genome Sequence of the Carrageenan-Degrading Bacterium Cellulophaga sp. Strain KL-A, Isolated from Decaying Marine Algae.</title>
        <authorList>
            <person name="Shan D."/>
            <person name="Ying J."/>
            <person name="Li X."/>
            <person name="Gao Z."/>
            <person name="Wei G."/>
            <person name="Shao Z."/>
        </authorList>
    </citation>
    <scope>NUCLEOTIDE SEQUENCE [LARGE SCALE GENOMIC DNA]</scope>
    <source>
        <strain evidence="2 3">KL-A</strain>
    </source>
</reference>
<name>A0ABP3B4W4_9FLAO</name>
<dbReference type="Proteomes" id="UP000019275">
    <property type="component" value="Unassembled WGS sequence"/>
</dbReference>
<evidence type="ECO:0000313" key="2">
    <source>
        <dbReference type="EMBL" id="EWH12879.1"/>
    </source>
</evidence>
<evidence type="ECO:0000256" key="1">
    <source>
        <dbReference type="SAM" id="SignalP"/>
    </source>
</evidence>
<dbReference type="SUPFAM" id="SSF48452">
    <property type="entry name" value="TPR-like"/>
    <property type="match status" value="1"/>
</dbReference>
<comment type="caution">
    <text evidence="2">The sequence shown here is derived from an EMBL/GenBank/DDBJ whole genome shotgun (WGS) entry which is preliminary data.</text>
</comment>
<dbReference type="RefSeq" id="WP_034646143.1">
    <property type="nucleotide sequence ID" value="NZ_ARZX01000016.1"/>
</dbReference>
<organism evidence="2 3">
    <name type="scientific">Cellulophaga geojensis KL-A</name>
    <dbReference type="NCBI Taxonomy" id="1328323"/>
    <lineage>
        <taxon>Bacteria</taxon>
        <taxon>Pseudomonadati</taxon>
        <taxon>Bacteroidota</taxon>
        <taxon>Flavobacteriia</taxon>
        <taxon>Flavobacteriales</taxon>
        <taxon>Flavobacteriaceae</taxon>
        <taxon>Cellulophaga</taxon>
    </lineage>
</organism>
<protein>
    <recommendedName>
        <fullName evidence="4">TPR domain protein</fullName>
    </recommendedName>
</protein>
<sequence>MKKKLYFIAIAFISVMGVSYAQETAAATVDKSECPNNFQLYAQDAKVKNYDAAYGPWKKVYDVCPDYHQANFQYGERILKHKIKNTTGAEKTEFINMLLGLYDNYIKYYPTKTSKAEVIIDKQLLKYDNKMSTDEEDYAALKTAFTEDRAHFKSVKALYLYFSSLVDLHKAGKEELQTVFDVYDDVTEKIEEDNKALTAKISTLLAKEDAGTITKKEANNLRVYSANSGNYGKVSASIDSKLGDLANCENLIPLYEKNFEAKQNDLKWVKRAVGRMYSKDCLDSPMFKKLFEKQLAMEPSASAYLYSASLKLKAGDSKGALSDFTQASELETDPYKKADILYKIAARYSRISKSTSYKYANKSLQANPSNGKAYLLMASLVSSSANDCGSTKFEKLAVNWKAAELARKAGRVDPSLGSTAKSAASRYLQRAPTKTEIFSNNMQGKTVSFKCWVGGSVKVPNL</sequence>
<evidence type="ECO:0008006" key="4">
    <source>
        <dbReference type="Google" id="ProtNLM"/>
    </source>
</evidence>
<keyword evidence="3" id="KW-1185">Reference proteome</keyword>
<feature type="signal peptide" evidence="1">
    <location>
        <begin position="1"/>
        <end position="21"/>
    </location>
</feature>
<evidence type="ECO:0000313" key="3">
    <source>
        <dbReference type="Proteomes" id="UP000019275"/>
    </source>
</evidence>
<proteinExistence type="predicted"/>
<dbReference type="InterPro" id="IPR011990">
    <property type="entry name" value="TPR-like_helical_dom_sf"/>
</dbReference>
<gene>
    <name evidence="2" type="ORF">KLA_12027</name>
</gene>
<feature type="chain" id="PRO_5047475871" description="TPR domain protein" evidence="1">
    <location>
        <begin position="22"/>
        <end position="462"/>
    </location>
</feature>
<accession>A0ABP3B4W4</accession>